<comment type="caution">
    <text evidence="3">The sequence shown here is derived from an EMBL/GenBank/DDBJ whole genome shotgun (WGS) entry which is preliminary data.</text>
</comment>
<organism evidence="3 4">
    <name type="scientific">Pseudomonas violetae</name>
    <dbReference type="NCBI Taxonomy" id="2915813"/>
    <lineage>
        <taxon>Bacteria</taxon>
        <taxon>Pseudomonadati</taxon>
        <taxon>Pseudomonadota</taxon>
        <taxon>Gammaproteobacteria</taxon>
        <taxon>Pseudomonadales</taxon>
        <taxon>Pseudomonadaceae</taxon>
        <taxon>Pseudomonas</taxon>
    </lineage>
</organism>
<keyword evidence="4" id="KW-1185">Reference proteome</keyword>
<evidence type="ECO:0000256" key="2">
    <source>
        <dbReference type="SAM" id="SignalP"/>
    </source>
</evidence>
<dbReference type="EMBL" id="JAKNRW010000001">
    <property type="protein sequence ID" value="MCK1788979.1"/>
    <property type="molecule type" value="Genomic_DNA"/>
</dbReference>
<keyword evidence="2" id="KW-0732">Signal</keyword>
<protein>
    <submittedName>
        <fullName evidence="3">Uncharacterized protein</fullName>
    </submittedName>
</protein>
<accession>A0ABT0EU93</accession>
<dbReference type="Proteomes" id="UP001299876">
    <property type="component" value="Unassembled WGS sequence"/>
</dbReference>
<feature type="chain" id="PRO_5047135342" evidence="2">
    <location>
        <begin position="22"/>
        <end position="165"/>
    </location>
</feature>
<evidence type="ECO:0000313" key="4">
    <source>
        <dbReference type="Proteomes" id="UP001299876"/>
    </source>
</evidence>
<dbReference type="PROSITE" id="PS50889">
    <property type="entry name" value="S4"/>
    <property type="match status" value="1"/>
</dbReference>
<evidence type="ECO:0000313" key="3">
    <source>
        <dbReference type="EMBL" id="MCK1788979.1"/>
    </source>
</evidence>
<reference evidence="3 4" key="1">
    <citation type="submission" date="2022-02" db="EMBL/GenBank/DDBJ databases">
        <title>Comparative genomics of the first Antarctic Pseudomonas spp. capable of biotransforming 2,4,6-Trinitrotoluene.</title>
        <authorList>
            <person name="Cabrera M.A."/>
            <person name="Marquez S.L."/>
            <person name="Perez-Donoso J.M."/>
        </authorList>
    </citation>
    <scope>NUCLEOTIDE SEQUENCE [LARGE SCALE GENOMIC DNA]</scope>
    <source>
        <strain evidence="3 4">TNT19</strain>
    </source>
</reference>
<keyword evidence="1" id="KW-0694">RNA-binding</keyword>
<gene>
    <name evidence="3" type="ORF">L9059_02005</name>
</gene>
<dbReference type="RefSeq" id="WP_247286671.1">
    <property type="nucleotide sequence ID" value="NZ_JAKNRW010000001.1"/>
</dbReference>
<evidence type="ECO:0000256" key="1">
    <source>
        <dbReference type="PROSITE-ProRule" id="PRU00182"/>
    </source>
</evidence>
<name>A0ABT0EU93_9PSED</name>
<feature type="signal peptide" evidence="2">
    <location>
        <begin position="1"/>
        <end position="21"/>
    </location>
</feature>
<sequence length="165" mass="18015">MKKTYLLALALTLLTSGVAQAEERLKVVTAVTVDGKVVVQNTREIENGETITFTGDGVKDNVINFKAEPNVRVNNKQVPMGFNGTITPRILSNGMILVMVKGYYREFTGYTHLDQGKRSMDMLTDTLVDLTGNPSAVDLGDDVVIEVNSSTKPHNAQVKVTVTRT</sequence>
<proteinExistence type="predicted"/>